<protein>
    <recommendedName>
        <fullName evidence="4">YDG domain-containing protein</fullName>
    </recommendedName>
</protein>
<dbReference type="PANTHER" id="PTHR45660:SF55">
    <property type="entry name" value="HISTONE-LYSINE N-METHYLTRANSFERASE, H3 LYSINE-9 SPECIFIC SUVH5-LIKE"/>
    <property type="match status" value="1"/>
</dbReference>
<dbReference type="GO" id="GO:0042054">
    <property type="term" value="F:histone methyltransferase activity"/>
    <property type="evidence" value="ECO:0007669"/>
    <property type="project" value="TreeGrafter"/>
</dbReference>
<dbReference type="PROSITE" id="PS51015">
    <property type="entry name" value="YDG"/>
    <property type="match status" value="1"/>
</dbReference>
<dbReference type="SUPFAM" id="SSF88697">
    <property type="entry name" value="PUA domain-like"/>
    <property type="match status" value="1"/>
</dbReference>
<accession>A0A978VQE8</accession>
<dbReference type="Pfam" id="PF02182">
    <property type="entry name" value="SAD_SRA"/>
    <property type="match status" value="1"/>
</dbReference>
<feature type="domain" description="YDG" evidence="4">
    <location>
        <begin position="241"/>
        <end position="395"/>
    </location>
</feature>
<dbReference type="Proteomes" id="UP000813462">
    <property type="component" value="Unassembled WGS sequence"/>
</dbReference>
<name>A0A978VQE8_ZIZJJ</name>
<dbReference type="SMART" id="SM00466">
    <property type="entry name" value="SRA"/>
    <property type="match status" value="1"/>
</dbReference>
<dbReference type="InterPro" id="IPR015947">
    <property type="entry name" value="PUA-like_sf"/>
</dbReference>
<dbReference type="OrthoDB" id="5792673at2759"/>
<gene>
    <name evidence="5" type="ORF">FEM48_Zijuj03G0128900</name>
</gene>
<comment type="caution">
    <text evidence="5">The sequence shown here is derived from an EMBL/GenBank/DDBJ whole genome shotgun (WGS) entry which is preliminary data.</text>
</comment>
<organism evidence="5 6">
    <name type="scientific">Ziziphus jujuba var. spinosa</name>
    <dbReference type="NCBI Taxonomy" id="714518"/>
    <lineage>
        <taxon>Eukaryota</taxon>
        <taxon>Viridiplantae</taxon>
        <taxon>Streptophyta</taxon>
        <taxon>Embryophyta</taxon>
        <taxon>Tracheophyta</taxon>
        <taxon>Spermatophyta</taxon>
        <taxon>Magnoliopsida</taxon>
        <taxon>eudicotyledons</taxon>
        <taxon>Gunneridae</taxon>
        <taxon>Pentapetalae</taxon>
        <taxon>rosids</taxon>
        <taxon>fabids</taxon>
        <taxon>Rosales</taxon>
        <taxon>Rhamnaceae</taxon>
        <taxon>Paliureae</taxon>
        <taxon>Ziziphus</taxon>
    </lineage>
</organism>
<dbReference type="Gene3D" id="2.30.280.10">
    <property type="entry name" value="SRA-YDG"/>
    <property type="match status" value="1"/>
</dbReference>
<evidence type="ECO:0000256" key="1">
    <source>
        <dbReference type="ARBA" id="ARBA00004584"/>
    </source>
</evidence>
<evidence type="ECO:0000313" key="5">
    <source>
        <dbReference type="EMBL" id="KAH7537773.1"/>
    </source>
</evidence>
<dbReference type="AlphaFoldDB" id="A0A978VQE8"/>
<evidence type="ECO:0000256" key="2">
    <source>
        <dbReference type="ARBA" id="ARBA00023242"/>
    </source>
</evidence>
<comment type="subcellular location">
    <subcellularLocation>
        <location evidence="1">Chromosome</location>
        <location evidence="1">Centromere</location>
    </subcellularLocation>
    <subcellularLocation>
        <location evidence="3">Nucleus</location>
    </subcellularLocation>
</comment>
<reference evidence="5" key="1">
    <citation type="journal article" date="2021" name="Front. Plant Sci.">
        <title>Chromosome-Scale Genome Assembly for Chinese Sour Jujube and Insights Into Its Genome Evolution and Domestication Signature.</title>
        <authorList>
            <person name="Shen L.-Y."/>
            <person name="Luo H."/>
            <person name="Wang X.-L."/>
            <person name="Wang X.-M."/>
            <person name="Qiu X.-J."/>
            <person name="Liu H."/>
            <person name="Zhou S.-S."/>
            <person name="Jia K.-H."/>
            <person name="Nie S."/>
            <person name="Bao Y.-T."/>
            <person name="Zhang R.-G."/>
            <person name="Yun Q.-Z."/>
            <person name="Chai Y.-H."/>
            <person name="Lu J.-Y."/>
            <person name="Li Y."/>
            <person name="Zhao S.-W."/>
            <person name="Mao J.-F."/>
            <person name="Jia S.-G."/>
            <person name="Mao Y.-M."/>
        </authorList>
    </citation>
    <scope>NUCLEOTIDE SEQUENCE</scope>
    <source>
        <strain evidence="5">AT0</strain>
        <tissue evidence="5">Leaf</tissue>
    </source>
</reference>
<dbReference type="EMBL" id="JAEACU010000003">
    <property type="protein sequence ID" value="KAH7537773.1"/>
    <property type="molecule type" value="Genomic_DNA"/>
</dbReference>
<dbReference type="GO" id="GO:0000775">
    <property type="term" value="C:chromosome, centromeric region"/>
    <property type="evidence" value="ECO:0007669"/>
    <property type="project" value="UniProtKB-SubCell"/>
</dbReference>
<proteinExistence type="predicted"/>
<dbReference type="InterPro" id="IPR003105">
    <property type="entry name" value="SRA_YDG"/>
</dbReference>
<sequence length="410" mass="46389">MMIFQFKEERDHELHPKFKRRKVATVRNFPIGCGTLASQMPTSKGEDDDGDAPCAAPPVREKFNLPYPMRHNFPTHAIAPASSKFNLLDPERLKDNSKGDVVPVRRDFPTNCGNFVSLSSRNVSPSNLGMIENRKQSKACFSLGEDDARRVASPLVIKKEVKDVVVKQRCEISYVLDDEALKMREKVINALNLFQDIRTEFLHEMIPKSKKQGQALCKVNYKVTNALHNIGKCVNVSKLLGLVPGVNVGDWFQCRAELKVIGLHHDFHFGIDYMEIDGKILATSIVDAHRYDNVLKSSRVLIYSGEGGNPSITGKPLKDQKLVKGNLALKNSMEARTPVRVILTSKISKKSNVVGTSGKEIERMMYIYDGLYIVGEYWKERGRFGNHVYKFKMVRIDEQPPFDFGKKFLI</sequence>
<keyword evidence="2 3" id="KW-0539">Nucleus</keyword>
<dbReference type="InterPro" id="IPR036987">
    <property type="entry name" value="SRA-YDG_sf"/>
</dbReference>
<evidence type="ECO:0000256" key="3">
    <source>
        <dbReference type="PROSITE-ProRule" id="PRU00358"/>
    </source>
</evidence>
<dbReference type="GO" id="GO:0005634">
    <property type="term" value="C:nucleus"/>
    <property type="evidence" value="ECO:0007669"/>
    <property type="project" value="UniProtKB-SubCell"/>
</dbReference>
<dbReference type="GO" id="GO:0003690">
    <property type="term" value="F:double-stranded DNA binding"/>
    <property type="evidence" value="ECO:0007669"/>
    <property type="project" value="TreeGrafter"/>
</dbReference>
<dbReference type="PANTHER" id="PTHR45660">
    <property type="entry name" value="HISTONE-LYSINE N-METHYLTRANSFERASE SETMAR"/>
    <property type="match status" value="1"/>
</dbReference>
<evidence type="ECO:0000313" key="6">
    <source>
        <dbReference type="Proteomes" id="UP000813462"/>
    </source>
</evidence>
<dbReference type="InterPro" id="IPR051357">
    <property type="entry name" value="H3K9_HMTase_SUVAR3-9"/>
</dbReference>
<evidence type="ECO:0000259" key="4">
    <source>
        <dbReference type="PROSITE" id="PS51015"/>
    </source>
</evidence>